<dbReference type="AlphaFoldDB" id="A0A4V1Q1V7"/>
<comment type="caution">
    <text evidence="3">The sequence shown here is derived from an EMBL/GenBank/DDBJ whole genome shotgun (WGS) entry which is preliminary data.</text>
</comment>
<evidence type="ECO:0000256" key="2">
    <source>
        <dbReference type="SAM" id="SignalP"/>
    </source>
</evidence>
<feature type="signal peptide" evidence="2">
    <location>
        <begin position="1"/>
        <end position="20"/>
    </location>
</feature>
<feature type="compositionally biased region" description="Low complexity" evidence="1">
    <location>
        <begin position="166"/>
        <end position="200"/>
    </location>
</feature>
<name>A0A4V1Q1V7_9AGAR</name>
<protein>
    <submittedName>
        <fullName evidence="3">Uncharacterized protein</fullName>
    </submittedName>
</protein>
<evidence type="ECO:0000256" key="1">
    <source>
        <dbReference type="SAM" id="MobiDB-lite"/>
    </source>
</evidence>
<evidence type="ECO:0000313" key="4">
    <source>
        <dbReference type="Proteomes" id="UP000290288"/>
    </source>
</evidence>
<sequence length="231" mass="24320">MHFLALLALVATSLATFITATPVSSPLDGDVTVLNRDFVNSDNQDLERREPKVRAPSLKPATRVKAAPKALTKASLKAPAKVLAKARAKTPPPTQKKRTVKAPGRAPVKAPGKPTMGAAAKLLKKSARSASVNKAPAQKPAARPNSRNIAAKQAIKAPSQHLTKGPAVKRPATPAKRPATPAKRPATPAKATNTKKPVAPVKAGSQKPGSRKHSSTWSSKHQARRETAYRG</sequence>
<proteinExistence type="predicted"/>
<organism evidence="3 4">
    <name type="scientific">Candolleomyces aberdarensis</name>
    <dbReference type="NCBI Taxonomy" id="2316362"/>
    <lineage>
        <taxon>Eukaryota</taxon>
        <taxon>Fungi</taxon>
        <taxon>Dikarya</taxon>
        <taxon>Basidiomycota</taxon>
        <taxon>Agaricomycotina</taxon>
        <taxon>Agaricomycetes</taxon>
        <taxon>Agaricomycetidae</taxon>
        <taxon>Agaricales</taxon>
        <taxon>Agaricineae</taxon>
        <taxon>Psathyrellaceae</taxon>
        <taxon>Candolleomyces</taxon>
    </lineage>
</organism>
<accession>A0A4V1Q1V7</accession>
<dbReference type="Proteomes" id="UP000290288">
    <property type="component" value="Unassembled WGS sequence"/>
</dbReference>
<keyword evidence="4" id="KW-1185">Reference proteome</keyword>
<feature type="region of interest" description="Disordered" evidence="1">
    <location>
        <begin position="83"/>
        <end position="231"/>
    </location>
</feature>
<evidence type="ECO:0000313" key="3">
    <source>
        <dbReference type="EMBL" id="RXW12928.1"/>
    </source>
</evidence>
<keyword evidence="2" id="KW-0732">Signal</keyword>
<gene>
    <name evidence="3" type="ORF">EST38_g12924</name>
</gene>
<reference evidence="3 4" key="1">
    <citation type="submission" date="2019-01" db="EMBL/GenBank/DDBJ databases">
        <title>Draft genome sequence of Psathyrella aberdarensis IHI B618.</title>
        <authorList>
            <person name="Buettner E."/>
            <person name="Kellner H."/>
        </authorList>
    </citation>
    <scope>NUCLEOTIDE SEQUENCE [LARGE SCALE GENOMIC DNA]</scope>
    <source>
        <strain evidence="3 4">IHI B618</strain>
    </source>
</reference>
<dbReference type="EMBL" id="SDEE01001072">
    <property type="protein sequence ID" value="RXW12928.1"/>
    <property type="molecule type" value="Genomic_DNA"/>
</dbReference>
<feature type="chain" id="PRO_5020720685" evidence="2">
    <location>
        <begin position="21"/>
        <end position="231"/>
    </location>
</feature>